<dbReference type="SUPFAM" id="SSF81383">
    <property type="entry name" value="F-box domain"/>
    <property type="match status" value="1"/>
</dbReference>
<accession>A0A0C3HI95</accession>
<dbReference type="InParanoid" id="A0A0C3HI95"/>
<dbReference type="EMBL" id="KN832875">
    <property type="protein sequence ID" value="KIN02057.1"/>
    <property type="molecule type" value="Genomic_DNA"/>
</dbReference>
<dbReference type="Proteomes" id="UP000054321">
    <property type="component" value="Unassembled WGS sequence"/>
</dbReference>
<feature type="domain" description="F-box" evidence="2">
    <location>
        <begin position="154"/>
        <end position="191"/>
    </location>
</feature>
<dbReference type="SMART" id="SM00256">
    <property type="entry name" value="FBOX"/>
    <property type="match status" value="1"/>
</dbReference>
<evidence type="ECO:0000313" key="4">
    <source>
        <dbReference type="Proteomes" id="UP000054321"/>
    </source>
</evidence>
<dbReference type="AlphaFoldDB" id="A0A0C3HI95"/>
<feature type="compositionally biased region" description="Low complexity" evidence="1">
    <location>
        <begin position="40"/>
        <end position="52"/>
    </location>
</feature>
<evidence type="ECO:0000259" key="2">
    <source>
        <dbReference type="PROSITE" id="PS50181"/>
    </source>
</evidence>
<name>A0A0C3HI95_OIDMZ</name>
<evidence type="ECO:0000256" key="1">
    <source>
        <dbReference type="SAM" id="MobiDB-lite"/>
    </source>
</evidence>
<reference evidence="3 4" key="1">
    <citation type="submission" date="2014-04" db="EMBL/GenBank/DDBJ databases">
        <authorList>
            <consortium name="DOE Joint Genome Institute"/>
            <person name="Kuo A."/>
            <person name="Martino E."/>
            <person name="Perotto S."/>
            <person name="Kohler A."/>
            <person name="Nagy L.G."/>
            <person name="Floudas D."/>
            <person name="Copeland A."/>
            <person name="Barry K.W."/>
            <person name="Cichocki N."/>
            <person name="Veneault-Fourrey C."/>
            <person name="LaButti K."/>
            <person name="Lindquist E.A."/>
            <person name="Lipzen A."/>
            <person name="Lundell T."/>
            <person name="Morin E."/>
            <person name="Murat C."/>
            <person name="Sun H."/>
            <person name="Tunlid A."/>
            <person name="Henrissat B."/>
            <person name="Grigoriev I.V."/>
            <person name="Hibbett D.S."/>
            <person name="Martin F."/>
            <person name="Nordberg H.P."/>
            <person name="Cantor M.N."/>
            <person name="Hua S.X."/>
        </authorList>
    </citation>
    <scope>NUCLEOTIDE SEQUENCE [LARGE SCALE GENOMIC DNA]</scope>
    <source>
        <strain evidence="3 4">Zn</strain>
    </source>
</reference>
<dbReference type="PROSITE" id="PS50181">
    <property type="entry name" value="FBOX"/>
    <property type="match status" value="1"/>
</dbReference>
<sequence length="571" mass="64439">MDPLHITEFASERYFSKLRQLNEQAEHAAAAANAAATAGSGTAGATTTSSNSISLPPPPLPLDPPHTFVLPLGNPRNRDGDIGLIPARNSDQKKRSLGHDLTSLRTQRRPSFSGSFGSLRSKVAVIHKTPTIDEHYEHMIAEQDGLPPPKLTLGDLFMSLPHELQEHIIAPLPIHDVLNLRLVSKSFHTLVALNECPIARYHVSHSLPQYALKLYPAPDPTNINLHYLCSIWHRLHVATKLSTMIARQAVKEIFLRHTPAQLLEFEPQHRRMRQRLVPLVFTLFHFFETYRTLHVQHLAAQGTPLNRQAFVLNPIEAQVMAMYDDQTLLKVHQAWTLIISSFSRRLRPPSYAGRIERSFKGYLKDRPPDEVYTTILAVGGLRQAQRFWETKRYNIRRAAVDTWYGMVTRNPVEPAPKSKMSLITHLSWKKTPAPPVDNSNAENTAHDATSCNEWFCIRPSCQSARRRHSTDNLVFHSSLAAGPPMSPLPRDQLQLLLPDLQHLSNIWIHTAEALILERKIVERPQEIKRNTQVLLELIRDDGTDGLDEWCSGNPRTTALAEPQDNSGDVSD</sequence>
<dbReference type="OrthoDB" id="5396937at2759"/>
<dbReference type="InterPro" id="IPR036047">
    <property type="entry name" value="F-box-like_dom_sf"/>
</dbReference>
<organism evidence="3 4">
    <name type="scientific">Oidiodendron maius (strain Zn)</name>
    <dbReference type="NCBI Taxonomy" id="913774"/>
    <lineage>
        <taxon>Eukaryota</taxon>
        <taxon>Fungi</taxon>
        <taxon>Dikarya</taxon>
        <taxon>Ascomycota</taxon>
        <taxon>Pezizomycotina</taxon>
        <taxon>Leotiomycetes</taxon>
        <taxon>Leotiomycetes incertae sedis</taxon>
        <taxon>Myxotrichaceae</taxon>
        <taxon>Oidiodendron</taxon>
    </lineage>
</organism>
<dbReference type="STRING" id="913774.A0A0C3HI95"/>
<reference evidence="4" key="2">
    <citation type="submission" date="2015-01" db="EMBL/GenBank/DDBJ databases">
        <title>Evolutionary Origins and Diversification of the Mycorrhizal Mutualists.</title>
        <authorList>
            <consortium name="DOE Joint Genome Institute"/>
            <consortium name="Mycorrhizal Genomics Consortium"/>
            <person name="Kohler A."/>
            <person name="Kuo A."/>
            <person name="Nagy L.G."/>
            <person name="Floudas D."/>
            <person name="Copeland A."/>
            <person name="Barry K.W."/>
            <person name="Cichocki N."/>
            <person name="Veneault-Fourrey C."/>
            <person name="LaButti K."/>
            <person name="Lindquist E.A."/>
            <person name="Lipzen A."/>
            <person name="Lundell T."/>
            <person name="Morin E."/>
            <person name="Murat C."/>
            <person name="Riley R."/>
            <person name="Ohm R."/>
            <person name="Sun H."/>
            <person name="Tunlid A."/>
            <person name="Henrissat B."/>
            <person name="Grigoriev I.V."/>
            <person name="Hibbett D.S."/>
            <person name="Martin F."/>
        </authorList>
    </citation>
    <scope>NUCLEOTIDE SEQUENCE [LARGE SCALE GENOMIC DNA]</scope>
    <source>
        <strain evidence="4">Zn</strain>
    </source>
</reference>
<feature type="compositionally biased region" description="Pro residues" evidence="1">
    <location>
        <begin position="55"/>
        <end position="64"/>
    </location>
</feature>
<keyword evidence="4" id="KW-1185">Reference proteome</keyword>
<proteinExistence type="predicted"/>
<evidence type="ECO:0000313" key="3">
    <source>
        <dbReference type="EMBL" id="KIN02057.1"/>
    </source>
</evidence>
<feature type="region of interest" description="Disordered" evidence="1">
    <location>
        <begin position="551"/>
        <end position="571"/>
    </location>
</feature>
<gene>
    <name evidence="3" type="ORF">OIDMADRAFT_41249</name>
</gene>
<dbReference type="Pfam" id="PF00646">
    <property type="entry name" value="F-box"/>
    <property type="match status" value="1"/>
</dbReference>
<dbReference type="HOGENOM" id="CLU_510932_0_0_1"/>
<dbReference type="InterPro" id="IPR001810">
    <property type="entry name" value="F-box_dom"/>
</dbReference>
<feature type="region of interest" description="Disordered" evidence="1">
    <location>
        <begin position="40"/>
        <end position="99"/>
    </location>
</feature>
<protein>
    <recommendedName>
        <fullName evidence="2">F-box domain-containing protein</fullName>
    </recommendedName>
</protein>